<dbReference type="Pfam" id="PF10150">
    <property type="entry name" value="RNase_E_G"/>
    <property type="match status" value="2"/>
</dbReference>
<keyword evidence="5" id="KW-0378">Hydrolase</keyword>
<evidence type="ECO:0000313" key="9">
    <source>
        <dbReference type="EMBL" id="SIQ69483.1"/>
    </source>
</evidence>
<keyword evidence="2" id="KW-0540">Nuclease</keyword>
<comment type="cofactor">
    <cofactor evidence="1">
        <name>Mg(2+)</name>
        <dbReference type="ChEBI" id="CHEBI:18420"/>
    </cofactor>
</comment>
<dbReference type="PANTHER" id="PTHR30001">
    <property type="entry name" value="RIBONUCLEASE"/>
    <property type="match status" value="1"/>
</dbReference>
<evidence type="ECO:0000256" key="1">
    <source>
        <dbReference type="ARBA" id="ARBA00001946"/>
    </source>
</evidence>
<evidence type="ECO:0000256" key="7">
    <source>
        <dbReference type="ARBA" id="ARBA00022884"/>
    </source>
</evidence>
<dbReference type="PANTHER" id="PTHR30001:SF1">
    <property type="entry name" value="RIBONUCLEASE E_G-LIKE PROTEIN, CHLOROPLASTIC"/>
    <property type="match status" value="1"/>
</dbReference>
<protein>
    <submittedName>
        <fullName evidence="9">Ribonuclease, Rne/Rng family</fullName>
    </submittedName>
</protein>
<evidence type="ECO:0000313" key="10">
    <source>
        <dbReference type="Proteomes" id="UP000323956"/>
    </source>
</evidence>
<keyword evidence="4" id="KW-0255">Endonuclease</keyword>
<dbReference type="RefSeq" id="WP_149765787.1">
    <property type="nucleotide sequence ID" value="NZ_FTMK01000012.1"/>
</dbReference>
<dbReference type="InterPro" id="IPR004659">
    <property type="entry name" value="RNase_E/G"/>
</dbReference>
<keyword evidence="7" id="KW-0694">RNA-binding</keyword>
<feature type="domain" description="RNA-binding protein AU-1/Ribonuclease E/G" evidence="8">
    <location>
        <begin position="216"/>
        <end position="338"/>
    </location>
</feature>
<dbReference type="OrthoDB" id="9804278at2"/>
<dbReference type="EMBL" id="FTMK01000012">
    <property type="protein sequence ID" value="SIQ69483.1"/>
    <property type="molecule type" value="Genomic_DNA"/>
</dbReference>
<proteinExistence type="predicted"/>
<dbReference type="GO" id="GO:0006364">
    <property type="term" value="P:rRNA processing"/>
    <property type="evidence" value="ECO:0007669"/>
    <property type="project" value="TreeGrafter"/>
</dbReference>
<dbReference type="GO" id="GO:0016787">
    <property type="term" value="F:hydrolase activity"/>
    <property type="evidence" value="ECO:0007669"/>
    <property type="project" value="UniProtKB-KW"/>
</dbReference>
<dbReference type="GO" id="GO:0005737">
    <property type="term" value="C:cytoplasm"/>
    <property type="evidence" value="ECO:0007669"/>
    <property type="project" value="TreeGrafter"/>
</dbReference>
<keyword evidence="6" id="KW-0460">Magnesium</keyword>
<dbReference type="GO" id="GO:0004519">
    <property type="term" value="F:endonuclease activity"/>
    <property type="evidence" value="ECO:0007669"/>
    <property type="project" value="UniProtKB-KW"/>
</dbReference>
<evidence type="ECO:0000256" key="4">
    <source>
        <dbReference type="ARBA" id="ARBA00022759"/>
    </source>
</evidence>
<evidence type="ECO:0000256" key="5">
    <source>
        <dbReference type="ARBA" id="ARBA00022801"/>
    </source>
</evidence>
<dbReference type="InterPro" id="IPR019307">
    <property type="entry name" value="RNA-bd_AU-1/RNase_E/G"/>
</dbReference>
<dbReference type="GO" id="GO:0004540">
    <property type="term" value="F:RNA nuclease activity"/>
    <property type="evidence" value="ECO:0007669"/>
    <property type="project" value="InterPro"/>
</dbReference>
<evidence type="ECO:0000256" key="2">
    <source>
        <dbReference type="ARBA" id="ARBA00022722"/>
    </source>
</evidence>
<dbReference type="GO" id="GO:0046872">
    <property type="term" value="F:metal ion binding"/>
    <property type="evidence" value="ECO:0007669"/>
    <property type="project" value="UniProtKB-KW"/>
</dbReference>
<evidence type="ECO:0000259" key="8">
    <source>
        <dbReference type="Pfam" id="PF10150"/>
    </source>
</evidence>
<sequence length="353" mass="37535">MKGRQIVLGRMFGRDAAALMQDGRLEDLIVDPVGAAPLAPGAICRAKVDRLVKGQGGVFLRLPQGARGFLRDRSGLREGQSLLVQVSGSAEEGKAVPVSSRLNFRGRHVIVTPGIPGVNVSRRIRDTALREALAGLGEAALAGMADPPGLVFRSMAAMAGDDEIAAELARLLDLAQTVLSDREGAPELLLDAPEPAELAWYDWADPPPDDVLERPDAFEISGAEAAVLDLLDPHVDLGGGAWAEIEPLRALVAIDVNTGADHSPAAGLKANIALGRDLPRQLRLRGLGGQVVVDFAPMPKRDRGTLEQVLRAAFRSESAETVLIGWTAMGLYEISRKRDRIALARLAQTEGMA</sequence>
<evidence type="ECO:0000256" key="6">
    <source>
        <dbReference type="ARBA" id="ARBA00022842"/>
    </source>
</evidence>
<reference evidence="9 10" key="1">
    <citation type="submission" date="2017-01" db="EMBL/GenBank/DDBJ databases">
        <authorList>
            <person name="Varghese N."/>
            <person name="Submissions S."/>
        </authorList>
    </citation>
    <scope>NUCLEOTIDE SEQUENCE [LARGE SCALE GENOMIC DNA]</scope>
    <source>
        <strain evidence="9 10">ATCC 700171</strain>
    </source>
</reference>
<dbReference type="AlphaFoldDB" id="A0A1N6UV31"/>
<dbReference type="Proteomes" id="UP000323956">
    <property type="component" value="Unassembled WGS sequence"/>
</dbReference>
<accession>A0A1N6UV31</accession>
<evidence type="ECO:0000256" key="3">
    <source>
        <dbReference type="ARBA" id="ARBA00022723"/>
    </source>
</evidence>
<dbReference type="GO" id="GO:0003723">
    <property type="term" value="F:RNA binding"/>
    <property type="evidence" value="ECO:0007669"/>
    <property type="project" value="UniProtKB-KW"/>
</dbReference>
<keyword evidence="3" id="KW-0479">Metal-binding</keyword>
<gene>
    <name evidence="9" type="ORF">SAMN05421641_11242</name>
</gene>
<name>A0A1N6UV31_9RHOB</name>
<feature type="domain" description="RNA-binding protein AU-1/Ribonuclease E/G" evidence="8">
    <location>
        <begin position="105"/>
        <end position="198"/>
    </location>
</feature>
<organism evidence="9 10">
    <name type="scientific">Paracoccus thiocyanatus</name>
    <dbReference type="NCBI Taxonomy" id="34006"/>
    <lineage>
        <taxon>Bacteria</taxon>
        <taxon>Pseudomonadati</taxon>
        <taxon>Pseudomonadota</taxon>
        <taxon>Alphaproteobacteria</taxon>
        <taxon>Rhodobacterales</taxon>
        <taxon>Paracoccaceae</taxon>
        <taxon>Paracoccus</taxon>
    </lineage>
</organism>